<keyword evidence="2" id="KW-1185">Reference proteome</keyword>
<organism evidence="1 2">
    <name type="scientific">Aldrovandia affinis</name>
    <dbReference type="NCBI Taxonomy" id="143900"/>
    <lineage>
        <taxon>Eukaryota</taxon>
        <taxon>Metazoa</taxon>
        <taxon>Chordata</taxon>
        <taxon>Craniata</taxon>
        <taxon>Vertebrata</taxon>
        <taxon>Euteleostomi</taxon>
        <taxon>Actinopterygii</taxon>
        <taxon>Neopterygii</taxon>
        <taxon>Teleostei</taxon>
        <taxon>Notacanthiformes</taxon>
        <taxon>Halosauridae</taxon>
        <taxon>Aldrovandia</taxon>
    </lineage>
</organism>
<accession>A0AAD7S026</accession>
<proteinExistence type="predicted"/>
<name>A0AAD7S026_9TELE</name>
<evidence type="ECO:0000313" key="1">
    <source>
        <dbReference type="EMBL" id="KAJ8393337.1"/>
    </source>
</evidence>
<gene>
    <name evidence="1" type="ORF">AAFF_G00062380</name>
</gene>
<dbReference type="PANTHER" id="PTHR45913:SF11">
    <property type="entry name" value="EPM2A-INTERACTING PROTEIN 1"/>
    <property type="match status" value="1"/>
</dbReference>
<dbReference type="Proteomes" id="UP001221898">
    <property type="component" value="Unassembled WGS sequence"/>
</dbReference>
<evidence type="ECO:0000313" key="2">
    <source>
        <dbReference type="Proteomes" id="UP001221898"/>
    </source>
</evidence>
<dbReference type="PANTHER" id="PTHR45913">
    <property type="entry name" value="EPM2A-INTERACTING PROTEIN 1"/>
    <property type="match status" value="1"/>
</dbReference>
<dbReference type="AlphaFoldDB" id="A0AAD7S026"/>
<comment type="caution">
    <text evidence="1">The sequence shown here is derived from an EMBL/GenBank/DDBJ whole genome shotgun (WGS) entry which is preliminary data.</text>
</comment>
<protein>
    <submittedName>
        <fullName evidence="1">Uncharacterized protein</fullName>
    </submittedName>
</protein>
<reference evidence="1" key="1">
    <citation type="journal article" date="2023" name="Science">
        <title>Genome structures resolve the early diversification of teleost fishes.</title>
        <authorList>
            <person name="Parey E."/>
            <person name="Louis A."/>
            <person name="Montfort J."/>
            <person name="Bouchez O."/>
            <person name="Roques C."/>
            <person name="Iampietro C."/>
            <person name="Lluch J."/>
            <person name="Castinel A."/>
            <person name="Donnadieu C."/>
            <person name="Desvignes T."/>
            <person name="Floi Bucao C."/>
            <person name="Jouanno E."/>
            <person name="Wen M."/>
            <person name="Mejri S."/>
            <person name="Dirks R."/>
            <person name="Jansen H."/>
            <person name="Henkel C."/>
            <person name="Chen W.J."/>
            <person name="Zahm M."/>
            <person name="Cabau C."/>
            <person name="Klopp C."/>
            <person name="Thompson A.W."/>
            <person name="Robinson-Rechavi M."/>
            <person name="Braasch I."/>
            <person name="Lecointre G."/>
            <person name="Bobe J."/>
            <person name="Postlethwait J.H."/>
            <person name="Berthelot C."/>
            <person name="Roest Crollius H."/>
            <person name="Guiguen Y."/>
        </authorList>
    </citation>
    <scope>NUCLEOTIDE SEQUENCE</scope>
    <source>
        <strain evidence="1">NC1722</strain>
    </source>
</reference>
<dbReference type="EMBL" id="JAINUG010000138">
    <property type="protein sequence ID" value="KAJ8393337.1"/>
    <property type="molecule type" value="Genomic_DNA"/>
</dbReference>
<sequence>MGHVMTVVTKTVNFIHARGLNHRQFGALLEEENSVHEDIPYHTEVRWLSRGKVLRRFYDTRVEIARFMESKQKAISELEDEKWLSDLAFMCDVTEHLNVLNVKLQGRKQLITEMRDSVKAFQMKLRLWEDQMRQGVCKVLTLPPLTLTLLVLSCPGPVLTVAS</sequence>